<dbReference type="InterPro" id="IPR039498">
    <property type="entry name" value="NTP_transf_5"/>
</dbReference>
<reference evidence="1" key="1">
    <citation type="submission" date="2022-01" db="EMBL/GenBank/DDBJ databases">
        <authorList>
            <person name="Jo J.-H."/>
            <person name="Im W.-T."/>
        </authorList>
    </citation>
    <scope>NUCLEOTIDE SEQUENCE</scope>
    <source>
        <strain evidence="1">G124</strain>
    </source>
</reference>
<evidence type="ECO:0000313" key="1">
    <source>
        <dbReference type="EMBL" id="MCF2514334.1"/>
    </source>
</evidence>
<comment type="caution">
    <text evidence="1">The sequence shown here is derived from an EMBL/GenBank/DDBJ whole genome shotgun (WGS) entry which is preliminary data.</text>
</comment>
<protein>
    <submittedName>
        <fullName evidence="1">Nucleotidyltransferase family protein</fullName>
    </submittedName>
</protein>
<proteinExistence type="predicted"/>
<accession>A0A9X1QKR3</accession>
<dbReference type="RefSeq" id="WP_235066803.1">
    <property type="nucleotide sequence ID" value="NZ_JAKFGM010000001.1"/>
</dbReference>
<dbReference type="EMBL" id="JAKFGM010000001">
    <property type="protein sequence ID" value="MCF2514334.1"/>
    <property type="molecule type" value="Genomic_DNA"/>
</dbReference>
<name>A0A9X1QKR3_9SPHN</name>
<dbReference type="Proteomes" id="UP001139410">
    <property type="component" value="Unassembled WGS sequence"/>
</dbReference>
<gene>
    <name evidence="1" type="ORF">LVY65_04540</name>
</gene>
<evidence type="ECO:0000313" key="2">
    <source>
        <dbReference type="Proteomes" id="UP001139410"/>
    </source>
</evidence>
<dbReference type="AlphaFoldDB" id="A0A9X1QKR3"/>
<dbReference type="Pfam" id="PF14907">
    <property type="entry name" value="NTP_transf_5"/>
    <property type="match status" value="1"/>
</dbReference>
<sequence length="358" mass="39542">MTVAVSDAEFKLATAACRSAFAGGSAAELEPLARSVTWDRFVKVAARHRVQALCWHGLEPIHDLIPSDIADDLRLKAVGIIESNLRIAAESARLLALFSSAGLPLLFLKGLSLDALAYRSPFLKMGWDIDLLIAPERLQEAALLLRTAGYASTTPKSDGVELQQWHDRRKESVWRHAAYGIHLDLHTRLADHPALLSKLGIDCPTQVVTIAKGIELPTLGRDELFAYLTVHGASSAWFRLKWITDLAALLHGECANEIERLYECSQQLGAGRAAGQALLLGERLYAIDIGERLHGQLYSDPIIRWLAELAWRQIARISEPTSRPLGTATIHLSQPFLLPGWRFKLSEAIRQMNATARS</sequence>
<keyword evidence="2" id="KW-1185">Reference proteome</keyword>
<organism evidence="1 2">
    <name type="scientific">Sphingomonas cremea</name>
    <dbReference type="NCBI Taxonomy" id="2904799"/>
    <lineage>
        <taxon>Bacteria</taxon>
        <taxon>Pseudomonadati</taxon>
        <taxon>Pseudomonadota</taxon>
        <taxon>Alphaproteobacteria</taxon>
        <taxon>Sphingomonadales</taxon>
        <taxon>Sphingomonadaceae</taxon>
        <taxon>Sphingomonas</taxon>
    </lineage>
</organism>